<comment type="caution">
    <text evidence="8">The sequence shown here is derived from an EMBL/GenBank/DDBJ whole genome shotgun (WGS) entry which is preliminary data.</text>
</comment>
<keyword evidence="2 4" id="KW-0863">Zinc-finger</keyword>
<keyword evidence="3" id="KW-0862">Zinc</keyword>
<dbReference type="VEuPathDB" id="TriTrypDB:TEOVI_000643100"/>
<evidence type="ECO:0000256" key="1">
    <source>
        <dbReference type="ARBA" id="ARBA00022723"/>
    </source>
</evidence>
<accession>A0A1G4I8H8</accession>
<keyword evidence="1" id="KW-0479">Metal-binding</keyword>
<dbReference type="GeneID" id="92380365"/>
<gene>
    <name evidence="8" type="ORF">TEOVI_000643100</name>
</gene>
<dbReference type="InterPro" id="IPR013083">
    <property type="entry name" value="Znf_RING/FYVE/PHD"/>
</dbReference>
<evidence type="ECO:0000256" key="2">
    <source>
        <dbReference type="ARBA" id="ARBA00022771"/>
    </source>
</evidence>
<feature type="region of interest" description="Disordered" evidence="6">
    <location>
        <begin position="962"/>
        <end position="992"/>
    </location>
</feature>
<dbReference type="PROSITE" id="PS00518">
    <property type="entry name" value="ZF_RING_1"/>
    <property type="match status" value="1"/>
</dbReference>
<dbReference type="EMBL" id="CZPT02000952">
    <property type="protein sequence ID" value="SCU68292.1"/>
    <property type="molecule type" value="Genomic_DNA"/>
</dbReference>
<dbReference type="InterPro" id="IPR001841">
    <property type="entry name" value="Znf_RING"/>
</dbReference>
<feature type="region of interest" description="Disordered" evidence="6">
    <location>
        <begin position="1403"/>
        <end position="1495"/>
    </location>
</feature>
<evidence type="ECO:0000256" key="4">
    <source>
        <dbReference type="PROSITE-ProRule" id="PRU00175"/>
    </source>
</evidence>
<evidence type="ECO:0000256" key="6">
    <source>
        <dbReference type="SAM" id="MobiDB-lite"/>
    </source>
</evidence>
<feature type="compositionally biased region" description="Basic residues" evidence="6">
    <location>
        <begin position="792"/>
        <end position="801"/>
    </location>
</feature>
<feature type="region of interest" description="Disordered" evidence="6">
    <location>
        <begin position="34"/>
        <end position="75"/>
    </location>
</feature>
<dbReference type="Gene3D" id="3.30.40.10">
    <property type="entry name" value="Zinc/RING finger domain, C3HC4 (zinc finger)"/>
    <property type="match status" value="1"/>
</dbReference>
<keyword evidence="5" id="KW-0175">Coiled coil</keyword>
<evidence type="ECO:0000313" key="8">
    <source>
        <dbReference type="EMBL" id="SCU68292.1"/>
    </source>
</evidence>
<evidence type="ECO:0000313" key="9">
    <source>
        <dbReference type="Proteomes" id="UP000195570"/>
    </source>
</evidence>
<dbReference type="InterPro" id="IPR017907">
    <property type="entry name" value="Znf_RING_CS"/>
</dbReference>
<dbReference type="SUPFAM" id="SSF57850">
    <property type="entry name" value="RING/U-box"/>
    <property type="match status" value="1"/>
</dbReference>
<organism evidence="8 9">
    <name type="scientific">Trypanosoma equiperdum</name>
    <dbReference type="NCBI Taxonomy" id="5694"/>
    <lineage>
        <taxon>Eukaryota</taxon>
        <taxon>Discoba</taxon>
        <taxon>Euglenozoa</taxon>
        <taxon>Kinetoplastea</taxon>
        <taxon>Metakinetoplastina</taxon>
        <taxon>Trypanosomatida</taxon>
        <taxon>Trypanosomatidae</taxon>
        <taxon>Trypanosoma</taxon>
    </lineage>
</organism>
<evidence type="ECO:0000256" key="3">
    <source>
        <dbReference type="ARBA" id="ARBA00022833"/>
    </source>
</evidence>
<dbReference type="RefSeq" id="XP_067079471.1">
    <property type="nucleotide sequence ID" value="XM_067223370.1"/>
</dbReference>
<protein>
    <submittedName>
        <fullName evidence="8">Zinc finger, C3HC4 type (RING finger) containing protein, putative</fullName>
    </submittedName>
</protein>
<reference evidence="8" key="1">
    <citation type="submission" date="2016-09" db="EMBL/GenBank/DDBJ databases">
        <authorList>
            <person name="Hebert L."/>
            <person name="Moumen B."/>
        </authorList>
    </citation>
    <scope>NUCLEOTIDE SEQUENCE [LARGE SCALE GENOMIC DNA]</scope>
    <source>
        <strain evidence="8">OVI</strain>
    </source>
</reference>
<name>A0A1G4I8H8_TRYEQ</name>
<feature type="compositionally biased region" description="Low complexity" evidence="6">
    <location>
        <begin position="1403"/>
        <end position="1427"/>
    </location>
</feature>
<feature type="compositionally biased region" description="Basic and acidic residues" evidence="6">
    <location>
        <begin position="826"/>
        <end position="837"/>
    </location>
</feature>
<feature type="domain" description="RING-type" evidence="7">
    <location>
        <begin position="1328"/>
        <end position="1368"/>
    </location>
</feature>
<feature type="region of interest" description="Disordered" evidence="6">
    <location>
        <begin position="757"/>
        <end position="801"/>
    </location>
</feature>
<dbReference type="GO" id="GO:0008270">
    <property type="term" value="F:zinc ion binding"/>
    <property type="evidence" value="ECO:0007669"/>
    <property type="project" value="UniProtKB-KW"/>
</dbReference>
<dbReference type="Proteomes" id="UP000195570">
    <property type="component" value="Unassembled WGS sequence"/>
</dbReference>
<feature type="region of interest" description="Disordered" evidence="6">
    <location>
        <begin position="814"/>
        <end position="852"/>
    </location>
</feature>
<feature type="compositionally biased region" description="Basic residues" evidence="6">
    <location>
        <begin position="1456"/>
        <end position="1468"/>
    </location>
</feature>
<proteinExistence type="predicted"/>
<evidence type="ECO:0000259" key="7">
    <source>
        <dbReference type="PROSITE" id="PS50089"/>
    </source>
</evidence>
<sequence>MDTTNGGGNCNVRGLGGSLIRLLELYPVKQVAADEGTTETEQGMSKEEVNSPSPVKSQREGNMKRNRVVNSHPPKQDVLDCAEVGQYLIATGSKDKVSAMQANVLEVRSALSAPSPVAIPNANQCPSNVLLTPLVPTGEYVPSYDTKEQIKYSLVGEPGTRCQSPLPLFRGSRVDDQVREATMFFSNLLAARQHECADQEMGPLHGGSGAPYQLPAFYDILSRTIGTSRSREAGQESREAGGYLPLISPVHAGATSSGRLFRGVRHSSARLRSNTPLGNDFCVGGVCGLMGRRLIGVPVHDRRLNAHLMSSWEKGVKARLPARKAFKAIKSSCWWRLAGSREGLLLAARLVNLDADVYESLLTRWVDGIRHSYTRFVTVNVDAFVSEDIGQNLITGPRGRKLGPVLPFSGSEAVMNSLFPGDVELSDMLGVARQLGYLQMGGALCEDDVARVLQCDTRTIQRELRRLMLQRSGGTVQPLGVLPIFEGKGCRLYEPNTAIRQISRAILRARRRAAAEEAKKKGRKIRFSLLPDVTTCSRVLQRRLQKIAASRPGDVQALLEQLGVLADAVNSGGLESIKSCPEVLSRLQEIIADMPPDVQASLQQLGFLTDDSGRISVSSDGRPRVSRGRSRKAANVVPSNVHKFLKKLDNISRTITGGGPPESDGSAELLQRGLQKIAASRPGDVQALLEQLGVLADAVNSGGLESIKSCPEALSRLQEIAASMPPDVRASLQQLGFLPDGDGVIGVENLCEVAKRQQELSSGAPHPSEGMRGATTEGLKSPTEGASFSVSARRKIRRRTPKVVKMAAADEKGPIVHNVPPSSVKDQGEGPAARDKSALSASSPLGDEATAWPGNHAAFAVDESEADAKDQSWEDTAFGTKKGLLKKRRRLRSKTSSELETLTDDDAERALFADKHASFGKRSSPGRFRGRTSPMGVLGIESFPTSGDADDPLSGFVASQLKESYSGPQEGEETDDYEYTPRERSRMNRSRAQPVFSEWDTEQLPPQLPSGAKDPRLLSQTASILVFPNSGRRGSRAASVASRTACSDTESVRGVEDPWELSSMFSNDDNELALFLATFPDEERHVQLRREAHRVLDDINAGSKVLEEYAIKLKVRPSSMGPSAGAGGGMQPCEQEWTERDEQMEKRMLECRVDIQSMVERFKAEAQEEYADLWRTLQELRKRVEVQEALLEETKLDINRLSYPMEGEDTDAFALRLTREVNAFAEQNKLDPQQLKDLTTAKQDREAAVRSFLESFARTRGRRGGVSVGCQCTPKDLGYIDTEVLELNKQMEDLQYHARGLLNSIKLVVISMGNVLSFHSALELESTCKRCFCIFEEPRTLWPCGHSFCLHCLTQMISKGGELICDECGTLCLVGYTPNFAIEMVAGYQLMWINSAEDDVSEDSLCSSPSPKSSLTSSNSKGSKPSSHAGQKRRTVEKVLAGLLKDLLSTQGSGKATRKTERKSKKPSKSTSGELPLPPLKGGLPPSAATKVQCA</sequence>
<evidence type="ECO:0000256" key="5">
    <source>
        <dbReference type="SAM" id="Coils"/>
    </source>
</evidence>
<dbReference type="PROSITE" id="PS50089">
    <property type="entry name" value="ZF_RING_2"/>
    <property type="match status" value="1"/>
</dbReference>
<keyword evidence="9" id="KW-1185">Reference proteome</keyword>
<feature type="coiled-coil region" evidence="5">
    <location>
        <begin position="1163"/>
        <end position="1197"/>
    </location>
</feature>